<dbReference type="InterPro" id="IPR023753">
    <property type="entry name" value="FAD/NAD-binding_dom"/>
</dbReference>
<dbReference type="Pfam" id="PF07992">
    <property type="entry name" value="Pyr_redox_2"/>
    <property type="match status" value="1"/>
</dbReference>
<keyword evidence="3" id="KW-0274">FAD</keyword>
<dbReference type="Gene3D" id="3.50.50.60">
    <property type="entry name" value="FAD/NAD(P)-binding domain"/>
    <property type="match status" value="2"/>
</dbReference>
<keyword evidence="4" id="KW-0560">Oxidoreductase</keyword>
<dbReference type="EMBL" id="LVYU01000133">
    <property type="protein sequence ID" value="KZA97565.1"/>
    <property type="molecule type" value="Genomic_DNA"/>
</dbReference>
<sequence length="408" mass="42739">MVHFVILGAGECGARAAFALREKGFAGEITLVGAEPLPPYERPPLSKAGSTDASDPKFIAAAEKYIENGIRLLTGVEATDLDTASTIVTLSDGTVLSYDKLLLATGAAARSFPGAPQGSLHIRSLRTHHDAVALRDAMKPGRHIAIIGGGFIGLELAATARLLGADVTVIEGLERVLKRGVPEEIAHLLTERHRAEGVDIRCGVSIETLTAENGKAKIRLSTGEAIEADLVVVGIGARPNVEIAERAGLAIDNGIAVDTYLQTSAPDVFAAGDCCSFPLSIYGGRRVRLESWRNAQEQGTLAAANMLGLNEAVSAVPWFWSDQYDMTLQISGLAEGAATHQRRELGAGAFILFHLDAGGRLIAASGIGPGNTVARDIRLAEMLIAARAHPNPAALAASDIKLKTLLAA</sequence>
<gene>
    <name evidence="7" type="ORF">A4A59_31815</name>
</gene>
<dbReference type="Pfam" id="PF14759">
    <property type="entry name" value="Reductase_C"/>
    <property type="match status" value="1"/>
</dbReference>
<evidence type="ECO:0000256" key="4">
    <source>
        <dbReference type="ARBA" id="ARBA00023002"/>
    </source>
</evidence>
<dbReference type="RefSeq" id="WP_062944558.1">
    <property type="nucleotide sequence ID" value="NZ_CP171846.1"/>
</dbReference>
<feature type="domain" description="FAD/NAD(P)-binding" evidence="5">
    <location>
        <begin position="4"/>
        <end position="299"/>
    </location>
</feature>
<dbReference type="PRINTS" id="PR00411">
    <property type="entry name" value="PNDRDTASEI"/>
</dbReference>
<dbReference type="SUPFAM" id="SSF51905">
    <property type="entry name" value="FAD/NAD(P)-binding domain"/>
    <property type="match status" value="1"/>
</dbReference>
<accession>A0A154IAS7</accession>
<dbReference type="InterPro" id="IPR028202">
    <property type="entry name" value="Reductase_C"/>
</dbReference>
<dbReference type="PANTHER" id="PTHR43557:SF2">
    <property type="entry name" value="RIESKE DOMAIN-CONTAINING PROTEIN-RELATED"/>
    <property type="match status" value="1"/>
</dbReference>
<comment type="caution">
    <text evidence="7">The sequence shown here is derived from an EMBL/GenBank/DDBJ whole genome shotgun (WGS) entry which is preliminary data.</text>
</comment>
<evidence type="ECO:0000259" key="6">
    <source>
        <dbReference type="Pfam" id="PF14759"/>
    </source>
</evidence>
<dbReference type="SUPFAM" id="SSF55424">
    <property type="entry name" value="FAD/NAD-linked reductases, dimerisation (C-terminal) domain"/>
    <property type="match status" value="1"/>
</dbReference>
<proteinExistence type="predicted"/>
<reference evidence="7" key="1">
    <citation type="submission" date="2016-03" db="EMBL/GenBank/DDBJ databases">
        <title>Microsymbionts genomes from the relict species Vavilovia formosa.</title>
        <authorList>
            <person name="Chirak E."/>
            <person name="Kimeklis A."/>
            <person name="Kopat V."/>
            <person name="Andronov E."/>
        </authorList>
    </citation>
    <scope>NUCLEOTIDE SEQUENCE [LARGE SCALE GENOMIC DNA]</scope>
    <source>
        <strain evidence="7">Vaf12</strain>
    </source>
</reference>
<name>A0A154IAS7_RHILE</name>
<keyword evidence="2" id="KW-0285">Flavoprotein</keyword>
<evidence type="ECO:0000256" key="2">
    <source>
        <dbReference type="ARBA" id="ARBA00022630"/>
    </source>
</evidence>
<dbReference type="GO" id="GO:0005737">
    <property type="term" value="C:cytoplasm"/>
    <property type="evidence" value="ECO:0007669"/>
    <property type="project" value="TreeGrafter"/>
</dbReference>
<dbReference type="PANTHER" id="PTHR43557">
    <property type="entry name" value="APOPTOSIS-INDUCING FACTOR 1"/>
    <property type="match status" value="1"/>
</dbReference>
<feature type="domain" description="Reductase C-terminal" evidence="6">
    <location>
        <begin position="318"/>
        <end position="406"/>
    </location>
</feature>
<organism evidence="7">
    <name type="scientific">Rhizobium leguminosarum</name>
    <dbReference type="NCBI Taxonomy" id="384"/>
    <lineage>
        <taxon>Bacteria</taxon>
        <taxon>Pseudomonadati</taxon>
        <taxon>Pseudomonadota</taxon>
        <taxon>Alphaproteobacteria</taxon>
        <taxon>Hyphomicrobiales</taxon>
        <taxon>Rhizobiaceae</taxon>
        <taxon>Rhizobium/Agrobacterium group</taxon>
        <taxon>Rhizobium</taxon>
    </lineage>
</organism>
<dbReference type="AlphaFoldDB" id="A0A154IAS7"/>
<dbReference type="PRINTS" id="PR00368">
    <property type="entry name" value="FADPNR"/>
</dbReference>
<evidence type="ECO:0000256" key="1">
    <source>
        <dbReference type="ARBA" id="ARBA00001974"/>
    </source>
</evidence>
<dbReference type="Gene3D" id="3.30.390.30">
    <property type="match status" value="1"/>
</dbReference>
<dbReference type="GO" id="GO:0016651">
    <property type="term" value="F:oxidoreductase activity, acting on NAD(P)H"/>
    <property type="evidence" value="ECO:0007669"/>
    <property type="project" value="TreeGrafter"/>
</dbReference>
<protein>
    <submittedName>
        <fullName evidence="7">Ferredoxin reductase</fullName>
    </submittedName>
</protein>
<evidence type="ECO:0000256" key="3">
    <source>
        <dbReference type="ARBA" id="ARBA00022827"/>
    </source>
</evidence>
<dbReference type="InterPro" id="IPR016156">
    <property type="entry name" value="FAD/NAD-linked_Rdtase_dimer_sf"/>
</dbReference>
<comment type="cofactor">
    <cofactor evidence="1">
        <name>FAD</name>
        <dbReference type="ChEBI" id="CHEBI:57692"/>
    </cofactor>
</comment>
<dbReference type="InterPro" id="IPR050446">
    <property type="entry name" value="FAD-oxidoreductase/Apoptosis"/>
</dbReference>
<evidence type="ECO:0000313" key="7">
    <source>
        <dbReference type="EMBL" id="KZA97565.1"/>
    </source>
</evidence>
<evidence type="ECO:0000259" key="5">
    <source>
        <dbReference type="Pfam" id="PF07992"/>
    </source>
</evidence>
<dbReference type="InterPro" id="IPR036188">
    <property type="entry name" value="FAD/NAD-bd_sf"/>
</dbReference>